<proteinExistence type="predicted"/>
<organism evidence="1 2">
    <name type="scientific">Rhodanobacter denitrificans</name>
    <dbReference type="NCBI Taxonomy" id="666685"/>
    <lineage>
        <taxon>Bacteria</taxon>
        <taxon>Pseudomonadati</taxon>
        <taxon>Pseudomonadota</taxon>
        <taxon>Gammaproteobacteria</taxon>
        <taxon>Lysobacterales</taxon>
        <taxon>Rhodanobacteraceae</taxon>
        <taxon>Rhodanobacter</taxon>
    </lineage>
</organism>
<sequence length="68" mass="7336">MFSPFTKLSLPTRRVRAGEAAADAPMERVLQPTASARGTALHAVRSAMLARFKAIDGRIDMTKGHRAA</sequence>
<evidence type="ECO:0000313" key="2">
    <source>
        <dbReference type="Proteomes" id="UP000252387"/>
    </source>
</evidence>
<dbReference type="Proteomes" id="UP000252387">
    <property type="component" value="Unassembled WGS sequence"/>
</dbReference>
<evidence type="ECO:0000313" key="1">
    <source>
        <dbReference type="EMBL" id="RCS31679.1"/>
    </source>
</evidence>
<gene>
    <name evidence="1" type="ORF">DEO45_00750</name>
</gene>
<name>A0A368KIC2_9GAMM</name>
<comment type="caution">
    <text evidence="1">The sequence shown here is derived from an EMBL/GenBank/DDBJ whole genome shotgun (WGS) entry which is preliminary data.</text>
</comment>
<keyword evidence="2" id="KW-1185">Reference proteome</keyword>
<dbReference type="AlphaFoldDB" id="A0A368KIC2"/>
<reference evidence="1 2" key="1">
    <citation type="submission" date="2018-05" db="EMBL/GenBank/DDBJ databases">
        <title>Draft genome sequence of Rhodanobacter denitrificans Yn1 isolated from gold copper mine.</title>
        <authorList>
            <person name="Yang N."/>
            <person name="Mazhar H.S."/>
            <person name="Rensing C."/>
        </authorList>
    </citation>
    <scope>NUCLEOTIDE SEQUENCE [LARGE SCALE GENOMIC DNA]</scope>
    <source>
        <strain evidence="1 2">Yn1</strain>
    </source>
</reference>
<protein>
    <submittedName>
        <fullName evidence="1">Uncharacterized protein</fullName>
    </submittedName>
</protein>
<accession>A0A368KIC2</accession>
<dbReference type="EMBL" id="QFWQ01000001">
    <property type="protein sequence ID" value="RCS31679.1"/>
    <property type="molecule type" value="Genomic_DNA"/>
</dbReference>